<evidence type="ECO:0000259" key="2">
    <source>
        <dbReference type="Pfam" id="PF13559"/>
    </source>
</evidence>
<keyword evidence="1" id="KW-0472">Membrane</keyword>
<proteinExistence type="predicted"/>
<name>A0A0B4DVC7_PSEPS</name>
<gene>
    <name evidence="3" type="ORF">RM50_05320</name>
</gene>
<dbReference type="Proteomes" id="UP000031196">
    <property type="component" value="Unassembled WGS sequence"/>
</dbReference>
<keyword evidence="1" id="KW-1133">Transmembrane helix</keyword>
<organism evidence="3 4">
    <name type="scientific">Pseudarthrobacter phenanthrenivorans</name>
    <name type="common">Arthrobacter phenanthrenivorans</name>
    <dbReference type="NCBI Taxonomy" id="361575"/>
    <lineage>
        <taxon>Bacteria</taxon>
        <taxon>Bacillati</taxon>
        <taxon>Actinomycetota</taxon>
        <taxon>Actinomycetes</taxon>
        <taxon>Micrococcales</taxon>
        <taxon>Micrococcaceae</taxon>
        <taxon>Pseudarthrobacter</taxon>
    </lineage>
</organism>
<accession>A0A0B4DVC7</accession>
<reference evidence="3 4" key="1">
    <citation type="submission" date="2014-12" db="EMBL/GenBank/DDBJ databases">
        <title>Genome sequencing of Arthrobacter phenanthrenivorans SWC37.</title>
        <authorList>
            <person name="Tan P.W."/>
            <person name="Chan K.-G."/>
        </authorList>
    </citation>
    <scope>NUCLEOTIDE SEQUENCE [LARGE SCALE GENOMIC DNA]</scope>
    <source>
        <strain evidence="3 4">SWC37</strain>
    </source>
</reference>
<evidence type="ECO:0000313" key="3">
    <source>
        <dbReference type="EMBL" id="KIC68415.1"/>
    </source>
</evidence>
<dbReference type="AlphaFoldDB" id="A0A0B4DVC7"/>
<dbReference type="EMBL" id="JWTB01000010">
    <property type="protein sequence ID" value="KIC68415.1"/>
    <property type="molecule type" value="Genomic_DNA"/>
</dbReference>
<dbReference type="RefSeq" id="WP_043450686.1">
    <property type="nucleotide sequence ID" value="NZ_JWTB01000010.1"/>
</dbReference>
<evidence type="ECO:0000256" key="1">
    <source>
        <dbReference type="SAM" id="Phobius"/>
    </source>
</evidence>
<dbReference type="Pfam" id="PF13559">
    <property type="entry name" value="DUF4129"/>
    <property type="match status" value="1"/>
</dbReference>
<feature type="domain" description="Protein-glutamine gamma-glutamyltransferase-like C-terminal" evidence="2">
    <location>
        <begin position="125"/>
        <end position="194"/>
    </location>
</feature>
<feature type="transmembrane region" description="Helical" evidence="1">
    <location>
        <begin position="57"/>
        <end position="79"/>
    </location>
</feature>
<sequence>MAAEPPVLPDAGEARRWAAEELAKPEYRENAPSWLGTLWRNFLDWLQSLDGTGGDTAAAPSPVIALVIAAIIAAAVILARPRLNARRRQAREVFEPDATLGAADYRSRAEAAAAAGNWGDAVVERFRAMVRSAEDRAILDPQPGRTADEAAGALSLHFSALAPRLAGAAAAFDAIRYGNKTAGNAGYRDIVDLDAALEQAKPAPAGTTVLLP</sequence>
<evidence type="ECO:0000313" key="4">
    <source>
        <dbReference type="Proteomes" id="UP000031196"/>
    </source>
</evidence>
<dbReference type="OrthoDB" id="3389322at2"/>
<comment type="caution">
    <text evidence="3">The sequence shown here is derived from an EMBL/GenBank/DDBJ whole genome shotgun (WGS) entry which is preliminary data.</text>
</comment>
<protein>
    <submittedName>
        <fullName evidence="3">Membrane protein</fullName>
    </submittedName>
</protein>
<keyword evidence="1" id="KW-0812">Transmembrane</keyword>
<dbReference type="InterPro" id="IPR025403">
    <property type="entry name" value="TgpA-like_C"/>
</dbReference>